<dbReference type="AlphaFoldDB" id="A0A4Z0J9J9"/>
<dbReference type="InterPro" id="IPR027994">
    <property type="entry name" value="WxL_dom"/>
</dbReference>
<keyword evidence="4" id="KW-1185">Reference proteome</keyword>
<organism evidence="3 4">
    <name type="scientific">Levilactobacillus suantsaiihabitans</name>
    <dbReference type="NCBI Taxonomy" id="2487722"/>
    <lineage>
        <taxon>Bacteria</taxon>
        <taxon>Bacillati</taxon>
        <taxon>Bacillota</taxon>
        <taxon>Bacilli</taxon>
        <taxon>Lactobacillales</taxon>
        <taxon>Lactobacillaceae</taxon>
        <taxon>Levilactobacillus</taxon>
    </lineage>
</organism>
<comment type="caution">
    <text evidence="3">The sequence shown here is derived from an EMBL/GenBank/DDBJ whole genome shotgun (WGS) entry which is preliminary data.</text>
</comment>
<accession>A0A4Z0J9J9</accession>
<feature type="signal peptide" evidence="1">
    <location>
        <begin position="1"/>
        <end position="31"/>
    </location>
</feature>
<dbReference type="Pfam" id="PF02368">
    <property type="entry name" value="Big_2"/>
    <property type="match status" value="1"/>
</dbReference>
<name>A0A4Z0J9J9_9LACO</name>
<feature type="chain" id="PRO_5021220497" evidence="1">
    <location>
        <begin position="32"/>
        <end position="488"/>
    </location>
</feature>
<keyword evidence="1" id="KW-0732">Signal</keyword>
<evidence type="ECO:0000259" key="2">
    <source>
        <dbReference type="SMART" id="SM00635"/>
    </source>
</evidence>
<dbReference type="SUPFAM" id="SSF49373">
    <property type="entry name" value="Invasin/intimin cell-adhesion fragments"/>
    <property type="match status" value="1"/>
</dbReference>
<evidence type="ECO:0000256" key="1">
    <source>
        <dbReference type="SAM" id="SignalP"/>
    </source>
</evidence>
<dbReference type="Gene3D" id="2.60.40.1080">
    <property type="match status" value="1"/>
</dbReference>
<sequence length="488" mass="51321">MRNWESFLRGLLISLVALVGCWLVAGPTAHAATSAPQTPTSPPTSILGINLTGGFTQQPIDSNVISGHSVTLSAKGTRNILETATNPLGSRKYVWWESTDGGSTYQQVGTNSTTYTFTAPEVTKDTPLMFQCEYDFTGLGLFYNEWSRIATVTVTPDRVPTTDIQVSADSNTLYNGESTTVHATLTPDNATDPVTWTSSNPSLASVDAYGNVTAANTSSTMDGTANDHGTVTITGTSNGRSDSTKITVGALQNVTVNEGSDATFTLNNLPDGMTVANWYKVDDGTTTALNSTASSYTVSKTTVGGDNGTAYYATLNYTVNGSTKTVNTNAALLTVNKSGLLSLTAVPNFNFGSTDVASVSQDNTTLENLDEATSGSNYDGNDNGELSVMDSRETGGDWTLTASLSPFALSDGDTGQLSAVILDLYDPTARLDENIPATNTATKIYTSSDYDGQTFDVTDSQLSFAADPKITAGDYQSTVTWTLSVAPS</sequence>
<dbReference type="OrthoDB" id="2315387at2"/>
<dbReference type="Proteomes" id="UP000297348">
    <property type="component" value="Unassembled WGS sequence"/>
</dbReference>
<dbReference type="EMBL" id="RKLX01000008">
    <property type="protein sequence ID" value="TGD18999.1"/>
    <property type="molecule type" value="Genomic_DNA"/>
</dbReference>
<dbReference type="SMART" id="SM00635">
    <property type="entry name" value="BID_2"/>
    <property type="match status" value="1"/>
</dbReference>
<dbReference type="PROSITE" id="PS51257">
    <property type="entry name" value="PROKAR_LIPOPROTEIN"/>
    <property type="match status" value="1"/>
</dbReference>
<dbReference type="InterPro" id="IPR008964">
    <property type="entry name" value="Invasin/intimin_cell_adhesion"/>
</dbReference>
<evidence type="ECO:0000313" key="3">
    <source>
        <dbReference type="EMBL" id="TGD18999.1"/>
    </source>
</evidence>
<feature type="domain" description="BIG2" evidence="2">
    <location>
        <begin position="160"/>
        <end position="247"/>
    </location>
</feature>
<evidence type="ECO:0000313" key="4">
    <source>
        <dbReference type="Proteomes" id="UP000297348"/>
    </source>
</evidence>
<dbReference type="Pfam" id="PF13731">
    <property type="entry name" value="WxL"/>
    <property type="match status" value="1"/>
</dbReference>
<dbReference type="InterPro" id="IPR003343">
    <property type="entry name" value="Big_2"/>
</dbReference>
<dbReference type="RefSeq" id="WP_135367889.1">
    <property type="nucleotide sequence ID" value="NZ_RKLX01000008.1"/>
</dbReference>
<protein>
    <submittedName>
        <fullName evidence="3">Cell surface protein</fullName>
    </submittedName>
</protein>
<proteinExistence type="predicted"/>
<reference evidence="3 4" key="1">
    <citation type="submission" date="2018-10" db="EMBL/GenBank/DDBJ databases">
        <title>Lactobacillus sp. R7 and Lactobacillus sp. R19 isolated from fermented mustard green product of Taiwan.</title>
        <authorList>
            <person name="Lin S.-T."/>
        </authorList>
    </citation>
    <scope>NUCLEOTIDE SEQUENCE [LARGE SCALE GENOMIC DNA]</scope>
    <source>
        <strain evidence="3 4">BCRC 81129</strain>
    </source>
</reference>
<gene>
    <name evidence="3" type="ORF">EGT51_06275</name>
</gene>